<evidence type="ECO:0000313" key="8">
    <source>
        <dbReference type="EMBL" id="SCA58301.1"/>
    </source>
</evidence>
<dbReference type="PANTHER" id="PTHR32089:SF112">
    <property type="entry name" value="LYSOZYME-LIKE PROTEIN-RELATED"/>
    <property type="match status" value="1"/>
</dbReference>
<feature type="domain" description="T-SNARE coiled-coil homology" evidence="7">
    <location>
        <begin position="343"/>
        <end position="405"/>
    </location>
</feature>
<dbReference type="InterPro" id="IPR009050">
    <property type="entry name" value="Globin-like_sf"/>
</dbReference>
<keyword evidence="3 5" id="KW-0807">Transducer</keyword>
<gene>
    <name evidence="8" type="ORF">MTBPR1_90148</name>
</gene>
<dbReference type="GO" id="GO:0004888">
    <property type="term" value="F:transmembrane signaling receptor activity"/>
    <property type="evidence" value="ECO:0007669"/>
    <property type="project" value="InterPro"/>
</dbReference>
<dbReference type="GO" id="GO:0019825">
    <property type="term" value="F:oxygen binding"/>
    <property type="evidence" value="ECO:0007669"/>
    <property type="project" value="InterPro"/>
</dbReference>
<keyword evidence="2" id="KW-0997">Cell inner membrane</keyword>
<evidence type="ECO:0000256" key="4">
    <source>
        <dbReference type="ARBA" id="ARBA00029447"/>
    </source>
</evidence>
<dbReference type="InterPro" id="IPR004090">
    <property type="entry name" value="Chemotax_Me-accpt_rcpt"/>
</dbReference>
<dbReference type="GO" id="GO:0007165">
    <property type="term" value="P:signal transduction"/>
    <property type="evidence" value="ECO:0007669"/>
    <property type="project" value="UniProtKB-KW"/>
</dbReference>
<dbReference type="AlphaFoldDB" id="A0A1C3RLY3"/>
<organism evidence="8 9">
    <name type="scientific">Candidatus Terasakiella magnetica</name>
    <dbReference type="NCBI Taxonomy" id="1867952"/>
    <lineage>
        <taxon>Bacteria</taxon>
        <taxon>Pseudomonadati</taxon>
        <taxon>Pseudomonadota</taxon>
        <taxon>Alphaproteobacteria</taxon>
        <taxon>Rhodospirillales</taxon>
        <taxon>Terasakiellaceae</taxon>
        <taxon>Terasakiella</taxon>
    </lineage>
</organism>
<dbReference type="RefSeq" id="WP_069190300.1">
    <property type="nucleotide sequence ID" value="NZ_FLYE01000048.1"/>
</dbReference>
<dbReference type="PROSITE" id="PS50192">
    <property type="entry name" value="T_SNARE"/>
    <property type="match status" value="1"/>
</dbReference>
<feature type="domain" description="Methyl-accepting transducer" evidence="6">
    <location>
        <begin position="184"/>
        <end position="427"/>
    </location>
</feature>
<evidence type="ECO:0000256" key="1">
    <source>
        <dbReference type="ARBA" id="ARBA00004429"/>
    </source>
</evidence>
<dbReference type="PROSITE" id="PS50111">
    <property type="entry name" value="CHEMOTAXIS_TRANSDUC_2"/>
    <property type="match status" value="1"/>
</dbReference>
<dbReference type="OrthoDB" id="266313at2"/>
<dbReference type="Pfam" id="PF11563">
    <property type="entry name" value="Protoglobin"/>
    <property type="match status" value="1"/>
</dbReference>
<name>A0A1C3RLY3_9PROT</name>
<dbReference type="SUPFAM" id="SSF58104">
    <property type="entry name" value="Methyl-accepting chemotaxis protein (MCP) signaling domain"/>
    <property type="match status" value="1"/>
</dbReference>
<evidence type="ECO:0000256" key="3">
    <source>
        <dbReference type="ARBA" id="ARBA00023224"/>
    </source>
</evidence>
<dbReference type="GO" id="GO:0005886">
    <property type="term" value="C:plasma membrane"/>
    <property type="evidence" value="ECO:0007669"/>
    <property type="project" value="UniProtKB-SubCell"/>
</dbReference>
<keyword evidence="9" id="KW-1185">Reference proteome</keyword>
<dbReference type="GO" id="GO:0020037">
    <property type="term" value="F:heme binding"/>
    <property type="evidence" value="ECO:0007669"/>
    <property type="project" value="InterPro"/>
</dbReference>
<dbReference type="Gene3D" id="1.10.490.10">
    <property type="entry name" value="Globins"/>
    <property type="match status" value="1"/>
</dbReference>
<dbReference type="SUPFAM" id="SSF46458">
    <property type="entry name" value="Globin-like"/>
    <property type="match status" value="1"/>
</dbReference>
<dbReference type="PANTHER" id="PTHR32089">
    <property type="entry name" value="METHYL-ACCEPTING CHEMOTAXIS PROTEIN MCPB"/>
    <property type="match status" value="1"/>
</dbReference>
<dbReference type="Gene3D" id="1.10.287.950">
    <property type="entry name" value="Methyl-accepting chemotaxis protein"/>
    <property type="match status" value="1"/>
</dbReference>
<accession>A0A1C3RLY3</accession>
<dbReference type="STRING" id="1867952.MTBPR1_90148"/>
<dbReference type="SMART" id="SM00283">
    <property type="entry name" value="MA"/>
    <property type="match status" value="1"/>
</dbReference>
<comment type="similarity">
    <text evidence="4">Belongs to the methyl-accepting chemotaxis (MCP) protein family.</text>
</comment>
<dbReference type="EMBL" id="FLYE01000048">
    <property type="protein sequence ID" value="SCA58301.1"/>
    <property type="molecule type" value="Genomic_DNA"/>
</dbReference>
<keyword evidence="2" id="KW-1003">Cell membrane</keyword>
<protein>
    <submittedName>
        <fullName evidence="8">Putative chemotaxis sensory transducer</fullName>
    </submittedName>
</protein>
<evidence type="ECO:0000259" key="7">
    <source>
        <dbReference type="PROSITE" id="PS50192"/>
    </source>
</evidence>
<dbReference type="GO" id="GO:0006935">
    <property type="term" value="P:chemotaxis"/>
    <property type="evidence" value="ECO:0007669"/>
    <property type="project" value="InterPro"/>
</dbReference>
<dbReference type="Proteomes" id="UP000231658">
    <property type="component" value="Unassembled WGS sequence"/>
</dbReference>
<keyword evidence="2" id="KW-0472">Membrane</keyword>
<proteinExistence type="inferred from homology"/>
<evidence type="ECO:0000313" key="9">
    <source>
        <dbReference type="Proteomes" id="UP000231658"/>
    </source>
</evidence>
<evidence type="ECO:0000259" key="6">
    <source>
        <dbReference type="PROSITE" id="PS50111"/>
    </source>
</evidence>
<evidence type="ECO:0000256" key="2">
    <source>
        <dbReference type="ARBA" id="ARBA00022519"/>
    </source>
</evidence>
<dbReference type="Pfam" id="PF00015">
    <property type="entry name" value="MCPsignal"/>
    <property type="match status" value="1"/>
</dbReference>
<dbReference type="InterPro" id="IPR039379">
    <property type="entry name" value="Protoglobin_sensor_dom"/>
</dbReference>
<dbReference type="InterPro" id="IPR000727">
    <property type="entry name" value="T_SNARE_dom"/>
</dbReference>
<dbReference type="InterPro" id="IPR012292">
    <property type="entry name" value="Globin/Proto"/>
</dbReference>
<evidence type="ECO:0000256" key="5">
    <source>
        <dbReference type="PROSITE-ProRule" id="PRU00284"/>
    </source>
</evidence>
<reference evidence="8 9" key="1">
    <citation type="submission" date="2016-07" db="EMBL/GenBank/DDBJ databases">
        <authorList>
            <person name="Lefevre C.T."/>
        </authorList>
    </citation>
    <scope>NUCLEOTIDE SEQUENCE [LARGE SCALE GENOMIC DNA]</scope>
    <source>
        <strain evidence="8">PR1</strain>
    </source>
</reference>
<comment type="subcellular location">
    <subcellularLocation>
        <location evidence="1">Cell inner membrane</location>
        <topology evidence="1">Multi-pass membrane protein</topology>
    </subcellularLocation>
</comment>
<dbReference type="PRINTS" id="PR00260">
    <property type="entry name" value="CHEMTRNSDUCR"/>
</dbReference>
<dbReference type="InterPro" id="IPR044398">
    <property type="entry name" value="Globin-sensor_dom"/>
</dbReference>
<dbReference type="CDD" id="cd01068">
    <property type="entry name" value="globin_sensor"/>
    <property type="match status" value="1"/>
</dbReference>
<sequence length="476" mass="52406">MSQPSVSITERMEFLRLDQSSRVRLREAWSVILPQLNFVLDEFYNHLVSVPLLKEKIGSPERISGLKGAQSSHWEALFSGEFDESYMQRVRTVGETHYRIGLEQNWYMGGYCLVLNRICEVIAKAYKRNAIKAAEIINVVNKAVFLDMDLALSVYHDMHQQASRDRQARRNDAIEMFNCATTPLLSSMKESGIDLMSMANTMFVNANQTSEHAELVATKASEASQNVDTVAQNAEELEVSIHEIAEKVIQSQEISGEAVTQVETTNQLVSGLSEASDQIGQVINLINDIAGQTNMLALNATIEAARAGQAGKGFAVVASEVKKLANQTAQATDQIAKQVSNIQNATHQTTGAMETIGSVITQSSDIAQMIATAVEQQNIAIKEITHNAHEASDGTRAMSETIVKVEEAASQTKSNAENLQGTSDTMQNISKGLTIEIEHFFDTVQKLKVDPHGTQPNIMKIDLEEETAQEDDLELF</sequence>
<dbReference type="InterPro" id="IPR004089">
    <property type="entry name" value="MCPsignal_dom"/>
</dbReference>